<feature type="domain" description="PpiC" evidence="4">
    <location>
        <begin position="159"/>
        <end position="278"/>
    </location>
</feature>
<evidence type="ECO:0000313" key="5">
    <source>
        <dbReference type="EMBL" id="UXX80464.1"/>
    </source>
</evidence>
<dbReference type="SUPFAM" id="SSF109998">
    <property type="entry name" value="Triger factor/SurA peptide-binding domain-like"/>
    <property type="match status" value="1"/>
</dbReference>
<dbReference type="InterPro" id="IPR027304">
    <property type="entry name" value="Trigger_fact/SurA_dom_sf"/>
</dbReference>
<feature type="chain" id="PRO_5045268239" evidence="3">
    <location>
        <begin position="24"/>
        <end position="449"/>
    </location>
</feature>
<dbReference type="PANTHER" id="PTHR47637">
    <property type="entry name" value="CHAPERONE SURA"/>
    <property type="match status" value="1"/>
</dbReference>
<name>A0ABY6D3U8_9BACT</name>
<dbReference type="EMBL" id="CP106735">
    <property type="protein sequence ID" value="UXX80464.1"/>
    <property type="molecule type" value="Genomic_DNA"/>
</dbReference>
<feature type="signal peptide" evidence="3">
    <location>
        <begin position="1"/>
        <end position="23"/>
    </location>
</feature>
<feature type="domain" description="PpiC" evidence="4">
    <location>
        <begin position="281"/>
        <end position="376"/>
    </location>
</feature>
<evidence type="ECO:0000313" key="6">
    <source>
        <dbReference type="Proteomes" id="UP001062165"/>
    </source>
</evidence>
<dbReference type="PANTHER" id="PTHR47637:SF1">
    <property type="entry name" value="CHAPERONE SURA"/>
    <property type="match status" value="1"/>
</dbReference>
<reference evidence="5" key="1">
    <citation type="submission" date="2022-10" db="EMBL/GenBank/DDBJ databases">
        <title>Comparative genomics and taxonomic characterization of three novel marine species of genus Reichenbachiella exhibiting antioxidant and polysaccharide degradation activities.</title>
        <authorList>
            <person name="Muhammad N."/>
            <person name="Lee Y.-J."/>
            <person name="Ko J."/>
            <person name="Kim S.-G."/>
        </authorList>
    </citation>
    <scope>NUCLEOTIDE SEQUENCE</scope>
    <source>
        <strain evidence="5">Wsw4-B4</strain>
    </source>
</reference>
<dbReference type="InterPro" id="IPR050280">
    <property type="entry name" value="OMP_Chaperone_SurA"/>
</dbReference>
<dbReference type="Proteomes" id="UP001062165">
    <property type="component" value="Chromosome"/>
</dbReference>
<evidence type="ECO:0000256" key="1">
    <source>
        <dbReference type="ARBA" id="ARBA00022729"/>
    </source>
</evidence>
<dbReference type="InterPro" id="IPR000297">
    <property type="entry name" value="PPIase_PpiC"/>
</dbReference>
<proteinExistence type="predicted"/>
<keyword evidence="2 5" id="KW-0413">Isomerase</keyword>
<dbReference type="Pfam" id="PF00639">
    <property type="entry name" value="Rotamase"/>
    <property type="match status" value="2"/>
</dbReference>
<dbReference type="Gene3D" id="3.10.50.40">
    <property type="match status" value="2"/>
</dbReference>
<protein>
    <submittedName>
        <fullName evidence="5">Peptidylprolyl isomerase</fullName>
        <ecNumber evidence="5">5.2.1.8</ecNumber>
    </submittedName>
</protein>
<accession>A0ABY6D3U8</accession>
<evidence type="ECO:0000256" key="2">
    <source>
        <dbReference type="PROSITE-ProRule" id="PRU00278"/>
    </source>
</evidence>
<keyword evidence="1 3" id="KW-0732">Signal</keyword>
<dbReference type="SUPFAM" id="SSF54534">
    <property type="entry name" value="FKBP-like"/>
    <property type="match status" value="2"/>
</dbReference>
<dbReference type="InterPro" id="IPR046357">
    <property type="entry name" value="PPIase_dom_sf"/>
</dbReference>
<evidence type="ECO:0000259" key="4">
    <source>
        <dbReference type="PROSITE" id="PS50198"/>
    </source>
</evidence>
<dbReference type="RefSeq" id="WP_263052194.1">
    <property type="nucleotide sequence ID" value="NZ_CP106735.1"/>
</dbReference>
<keyword evidence="2" id="KW-0697">Rotamase</keyword>
<dbReference type="PROSITE" id="PS01096">
    <property type="entry name" value="PPIC_PPIASE_1"/>
    <property type="match status" value="1"/>
</dbReference>
<gene>
    <name evidence="5" type="ORF">N7E81_05040</name>
</gene>
<keyword evidence="6" id="KW-1185">Reference proteome</keyword>
<evidence type="ECO:0000256" key="3">
    <source>
        <dbReference type="SAM" id="SignalP"/>
    </source>
</evidence>
<dbReference type="Gene3D" id="1.10.4030.10">
    <property type="entry name" value="Porin chaperone SurA, peptide-binding domain"/>
    <property type="match status" value="1"/>
</dbReference>
<sequence>MNLNYIKLGLIAVLMSVMGQAQAQSAGDKGVVIDKIIAKVDDYIVLKSELDRAYLEFLSRGELSQGDPKCQILESLVINKMMVAKAEIDSIYVLDAEVENNLDRRMSYFIQQIGSEERLEEIYNKSISEFKADLFDQIKEQMIVQKMQGTIGEDVSVTPAEVKKFYGLIPRDSLPYFSTEVTIGQIVKIPDVNDKRKEEIENQMLDLKKRIENGEDFGQLAKKFSQDPGSASAGGELGFFKRGELAPEYEAAALSMKPGEISRPVESQFGFHLIQLIERRGNTYNSRHILIIPKATTSDVEDAKQFLDSLRSAVINDSMRFEVFAKEHSDDQQTSGNGGFFSDATGAMKVSVEELDPTLFFTIDTMAVGSITRPMEFRMADGTDAVRIILYKEKIPPHQANLLQDYQKIRAATVANKRNQIMSDWFQETQGEVYIHVDPEFEKCRILVN</sequence>
<organism evidence="5 6">
    <name type="scientific">Reichenbachiella carrageenanivorans</name>
    <dbReference type="NCBI Taxonomy" id="2979869"/>
    <lineage>
        <taxon>Bacteria</taxon>
        <taxon>Pseudomonadati</taxon>
        <taxon>Bacteroidota</taxon>
        <taxon>Cytophagia</taxon>
        <taxon>Cytophagales</taxon>
        <taxon>Reichenbachiellaceae</taxon>
        <taxon>Reichenbachiella</taxon>
    </lineage>
</organism>
<dbReference type="InterPro" id="IPR023058">
    <property type="entry name" value="PPIase_PpiC_CS"/>
</dbReference>
<dbReference type="PROSITE" id="PS50198">
    <property type="entry name" value="PPIC_PPIASE_2"/>
    <property type="match status" value="2"/>
</dbReference>
<dbReference type="EC" id="5.2.1.8" evidence="5"/>
<dbReference type="GO" id="GO:0003755">
    <property type="term" value="F:peptidyl-prolyl cis-trans isomerase activity"/>
    <property type="evidence" value="ECO:0007669"/>
    <property type="project" value="UniProtKB-EC"/>
</dbReference>